<evidence type="ECO:0000256" key="3">
    <source>
        <dbReference type="ARBA" id="ARBA00022837"/>
    </source>
</evidence>
<feature type="region of interest" description="Disordered" evidence="5">
    <location>
        <begin position="388"/>
        <end position="454"/>
    </location>
</feature>
<evidence type="ECO:0000259" key="6">
    <source>
        <dbReference type="PROSITE" id="PS50222"/>
    </source>
</evidence>
<feature type="region of interest" description="Disordered" evidence="5">
    <location>
        <begin position="209"/>
        <end position="241"/>
    </location>
</feature>
<keyword evidence="4" id="KW-0007">Acetylation</keyword>
<dbReference type="Gene3D" id="1.10.238.10">
    <property type="entry name" value="EF-hand"/>
    <property type="match status" value="2"/>
</dbReference>
<dbReference type="GO" id="GO:0005509">
    <property type="term" value="F:calcium ion binding"/>
    <property type="evidence" value="ECO:0007669"/>
    <property type="project" value="InterPro"/>
</dbReference>
<dbReference type="Pfam" id="PF13499">
    <property type="entry name" value="EF-hand_7"/>
    <property type="match status" value="2"/>
</dbReference>
<protein>
    <submittedName>
        <fullName evidence="7">Uncharacterized protein LOC100175312</fullName>
    </submittedName>
</protein>
<feature type="compositionally biased region" description="Polar residues" evidence="5">
    <location>
        <begin position="510"/>
        <end position="520"/>
    </location>
</feature>
<feature type="compositionally biased region" description="Polar residues" evidence="5">
    <location>
        <begin position="467"/>
        <end position="501"/>
    </location>
</feature>
<keyword evidence="3" id="KW-0106">Calcium</keyword>
<dbReference type="EMBL" id="LR786367">
    <property type="protein sequence ID" value="CAB3260426.1"/>
    <property type="molecule type" value="mRNA"/>
</dbReference>
<dbReference type="InterPro" id="IPR018247">
    <property type="entry name" value="EF_Hand_1_Ca_BS"/>
</dbReference>
<feature type="domain" description="EF-hand" evidence="6">
    <location>
        <begin position="633"/>
        <end position="668"/>
    </location>
</feature>
<feature type="compositionally biased region" description="Low complexity" evidence="5">
    <location>
        <begin position="129"/>
        <end position="142"/>
    </location>
</feature>
<reference evidence="7" key="1">
    <citation type="submission" date="2020-04" db="EMBL/GenBank/DDBJ databases">
        <authorList>
            <person name="Neveu A P."/>
        </authorList>
    </citation>
    <scope>NUCLEOTIDE SEQUENCE</scope>
    <source>
        <tissue evidence="7">Whole embryo</tissue>
    </source>
</reference>
<dbReference type="FunFam" id="1.10.238.10:FF:000527">
    <property type="entry name" value="Calmodulin-3"/>
    <property type="match status" value="1"/>
</dbReference>
<dbReference type="InterPro" id="IPR011992">
    <property type="entry name" value="EF-hand-dom_pair"/>
</dbReference>
<dbReference type="InterPro" id="IPR050230">
    <property type="entry name" value="CALM/Myosin/TropC-like"/>
</dbReference>
<dbReference type="GO" id="GO:0016460">
    <property type="term" value="C:myosin II complex"/>
    <property type="evidence" value="ECO:0007669"/>
    <property type="project" value="TreeGrafter"/>
</dbReference>
<dbReference type="PANTHER" id="PTHR23048:SF0">
    <property type="entry name" value="CALMODULIN LIKE 3"/>
    <property type="match status" value="1"/>
</dbReference>
<evidence type="ECO:0000256" key="5">
    <source>
        <dbReference type="SAM" id="MobiDB-lite"/>
    </source>
</evidence>
<feature type="compositionally biased region" description="Polar residues" evidence="5">
    <location>
        <begin position="537"/>
        <end position="558"/>
    </location>
</feature>
<evidence type="ECO:0000256" key="4">
    <source>
        <dbReference type="ARBA" id="ARBA00022990"/>
    </source>
</evidence>
<dbReference type="PROSITE" id="PS50222">
    <property type="entry name" value="EF_HAND_2"/>
    <property type="match status" value="4"/>
</dbReference>
<feature type="domain" description="EF-hand" evidence="6">
    <location>
        <begin position="743"/>
        <end position="775"/>
    </location>
</feature>
<comment type="similarity">
    <text evidence="1">Belongs to the calmodulin family.</text>
</comment>
<feature type="region of interest" description="Disordered" evidence="5">
    <location>
        <begin position="466"/>
        <end position="558"/>
    </location>
</feature>
<feature type="compositionally biased region" description="Low complexity" evidence="5">
    <location>
        <begin position="149"/>
        <end position="158"/>
    </location>
</feature>
<evidence type="ECO:0000313" key="7">
    <source>
        <dbReference type="EMBL" id="CAB3260426.1"/>
    </source>
</evidence>
<feature type="domain" description="EF-hand" evidence="6">
    <location>
        <begin position="706"/>
        <end position="741"/>
    </location>
</feature>
<dbReference type="InterPro" id="IPR002048">
    <property type="entry name" value="EF_hand_dom"/>
</dbReference>
<feature type="domain" description="EF-hand" evidence="6">
    <location>
        <begin position="669"/>
        <end position="704"/>
    </location>
</feature>
<sequence>MNWIYSYYNHYRISNDGENLPASEKLQSVRKQTQPKVVPKDRFKGDDTLLETGEGREKNADIVFLSIDNGSNMAAGCSWKKGGTGNLTTNFTSPSPLLERAICKDTELKVLFVQQTMCDSHSSNRDSKSPSTSPRAALSSAALKKRSAWKSATNNRQQHQQRHSSTSEEGNCNVSSTESGCVFRAALSGSQECEAANSNFLQAERDQGNLLKVPSPSGGRSPLYSTSPSTDEGIVTDDLHPDEGTLLMKEKDSALRMETKSRCASPRISKSRGSLNRHRFQLSEDANGNQPEVFLKNDYKISKPEQRSDLDPNNNSNHELVPLVCAPRNPVGHQQARNLVTTYSGKPHSNQKSVTAKRVVYKKRGPCISDTVEASRLRCERNLEMGAAHSASRIRGQQHHRGRQMSVGSTPTRREATATWRQTPGQEYNPDLSSDEDDSPVVVYSRPPSHKRQMDTRMLSLFEETDPFQTSSKPDTKSQPELSTSNQTAIDTGKVSGTSGTRDAVKLQQPLEQTNQQNLKPESVANPPKSDAVPTSVARQTSVTSRNESTPPFLSSGSLAKRTVSRSGSVKSALVDAVSHVVGATSSRNLLPKNMTPKEKQQTLSERLMTVGPSDPRRVQSIVEDILCEMGEERIVQYKNAFAKFDKDSSGIISSKQLRRLLRTLGHNPSDIELRELVNQVDMDENGKIDFNEFIIMIGYFDKANNEDEDLCNIFRVFDREQRGCIDVNELRNIWNDFLTEMAPMDEFEEMIDFIDNDHNGEINRVELLEMLSTR</sequence>
<dbReference type="PANTHER" id="PTHR23048">
    <property type="entry name" value="MYOSIN LIGHT CHAIN 1, 3"/>
    <property type="match status" value="1"/>
</dbReference>
<accession>A0A6F9DGG5</accession>
<organism evidence="7">
    <name type="scientific">Phallusia mammillata</name>
    <dbReference type="NCBI Taxonomy" id="59560"/>
    <lineage>
        <taxon>Eukaryota</taxon>
        <taxon>Metazoa</taxon>
        <taxon>Chordata</taxon>
        <taxon>Tunicata</taxon>
        <taxon>Ascidiacea</taxon>
        <taxon>Phlebobranchia</taxon>
        <taxon>Ascidiidae</taxon>
        <taxon>Phallusia</taxon>
    </lineage>
</organism>
<evidence type="ECO:0000256" key="2">
    <source>
        <dbReference type="ARBA" id="ARBA00022737"/>
    </source>
</evidence>
<evidence type="ECO:0000256" key="1">
    <source>
        <dbReference type="ARBA" id="ARBA00009763"/>
    </source>
</evidence>
<name>A0A6F9DGG5_9ASCI</name>
<dbReference type="SUPFAM" id="SSF47473">
    <property type="entry name" value="EF-hand"/>
    <property type="match status" value="1"/>
</dbReference>
<dbReference type="PROSITE" id="PS00018">
    <property type="entry name" value="EF_HAND_1"/>
    <property type="match status" value="2"/>
</dbReference>
<dbReference type="CDD" id="cd00051">
    <property type="entry name" value="EFh"/>
    <property type="match status" value="1"/>
</dbReference>
<keyword evidence="2" id="KW-0677">Repeat</keyword>
<proteinExistence type="evidence at transcript level"/>
<dbReference type="AlphaFoldDB" id="A0A6F9DGG5"/>
<gene>
    <name evidence="7" type="primary">LOC100175312</name>
</gene>
<dbReference type="SMART" id="SM00054">
    <property type="entry name" value="EFh"/>
    <property type="match status" value="4"/>
</dbReference>
<feature type="region of interest" description="Disordered" evidence="5">
    <location>
        <begin position="119"/>
        <end position="174"/>
    </location>
</feature>